<reference evidence="3" key="1">
    <citation type="submission" date="2018-06" db="EMBL/GenBank/DDBJ databases">
        <authorList>
            <person name="Zhirakovskaya E."/>
        </authorList>
    </citation>
    <scope>NUCLEOTIDE SEQUENCE</scope>
</reference>
<dbReference type="InterPro" id="IPR013424">
    <property type="entry name" value="Ice-binding_C"/>
</dbReference>
<organism evidence="3">
    <name type="scientific">hydrothermal vent metagenome</name>
    <dbReference type="NCBI Taxonomy" id="652676"/>
    <lineage>
        <taxon>unclassified sequences</taxon>
        <taxon>metagenomes</taxon>
        <taxon>ecological metagenomes</taxon>
    </lineage>
</organism>
<accession>A0A3B0YH92</accession>
<dbReference type="InterPro" id="IPR036465">
    <property type="entry name" value="vWFA_dom_sf"/>
</dbReference>
<protein>
    <recommendedName>
        <fullName evidence="2">VIT domain-containing protein</fullName>
    </recommendedName>
</protein>
<keyword evidence="1" id="KW-0472">Membrane</keyword>
<evidence type="ECO:0000313" key="3">
    <source>
        <dbReference type="EMBL" id="VAW75503.1"/>
    </source>
</evidence>
<dbReference type="InterPro" id="IPR013694">
    <property type="entry name" value="VIT"/>
</dbReference>
<keyword evidence="1" id="KW-0812">Transmembrane</keyword>
<proteinExistence type="predicted"/>
<sequence length="565" mass="63393">GFRGIAETQRRRNDDQGEQKVGGRVHNLWLHSSSLDGVLMADKGIAYLEWTFEYKNASTLLAEVRKEIQLPPNAVISRVTLWVNGVEREAVITTKSKATNAYRAIVKRKRDPILVTLIGKERALIQMYPVPAGGIMKARIGITIPLKFKNEKTAFFTFPKINARNFSVRQKFSHSLWLETKLKEGMYFHAKGMTDSKNSKPLWTSKLITSIPHTVFRSDELYVGMKRENISNDSYAALTPNIEKALSLSGVVKQTISATKNTYHNIVVVLDGSLSSKKHRHTLIRVIQQIPDNVTMEFILSGDKARIIHPMGELDSRAKKLLISTLQSIQFEGGKDNIIGLQTAMKRSLAVSTDTSRTAVVWIHGPQPHLLSSMNQINQYTKRNPKKITLFYVPTEAGSNKIIRAMPSIPSHYLVNNFGLQQGLSNLLSQLSGQKKTYQRKYSIVPASTISPRTLKSSSHLLRLWAKQKIDRLLNTSRSGSNQALIKQANLISKTMHLVTAVSGALVLETDKEYKQHGIDKQKLTPGMVPGVPEPGTWLLFIITGMMFSFMVLLQRKRNRESLAG</sequence>
<dbReference type="EMBL" id="UOFL01000085">
    <property type="protein sequence ID" value="VAW75503.1"/>
    <property type="molecule type" value="Genomic_DNA"/>
</dbReference>
<dbReference type="SUPFAM" id="SSF53300">
    <property type="entry name" value="vWA-like"/>
    <property type="match status" value="1"/>
</dbReference>
<feature type="domain" description="VIT" evidence="2">
    <location>
        <begin position="14"/>
        <end position="144"/>
    </location>
</feature>
<gene>
    <name evidence="3" type="ORF">MNBD_GAMMA12-1917</name>
</gene>
<dbReference type="AlphaFoldDB" id="A0A3B0YH92"/>
<feature type="non-terminal residue" evidence="3">
    <location>
        <position position="1"/>
    </location>
</feature>
<dbReference type="NCBIfam" id="TIGR02595">
    <property type="entry name" value="PEP_CTERM"/>
    <property type="match status" value="1"/>
</dbReference>
<dbReference type="PROSITE" id="PS51468">
    <property type="entry name" value="VIT"/>
    <property type="match status" value="1"/>
</dbReference>
<keyword evidence="1" id="KW-1133">Transmembrane helix</keyword>
<feature type="transmembrane region" description="Helical" evidence="1">
    <location>
        <begin position="536"/>
        <end position="554"/>
    </location>
</feature>
<dbReference type="Pfam" id="PF08487">
    <property type="entry name" value="VIT"/>
    <property type="match status" value="1"/>
</dbReference>
<evidence type="ECO:0000259" key="2">
    <source>
        <dbReference type="PROSITE" id="PS51468"/>
    </source>
</evidence>
<name>A0A3B0YH92_9ZZZZ</name>
<evidence type="ECO:0000256" key="1">
    <source>
        <dbReference type="SAM" id="Phobius"/>
    </source>
</evidence>